<gene>
    <name evidence="1" type="ORF">L2E82_06297</name>
</gene>
<reference evidence="1 2" key="2">
    <citation type="journal article" date="2022" name="Mol. Ecol. Resour.">
        <title>The genomes of chicory, endive, great burdock and yacon provide insights into Asteraceae paleo-polyploidization history and plant inulin production.</title>
        <authorList>
            <person name="Fan W."/>
            <person name="Wang S."/>
            <person name="Wang H."/>
            <person name="Wang A."/>
            <person name="Jiang F."/>
            <person name="Liu H."/>
            <person name="Zhao H."/>
            <person name="Xu D."/>
            <person name="Zhang Y."/>
        </authorList>
    </citation>
    <scope>NUCLEOTIDE SEQUENCE [LARGE SCALE GENOMIC DNA]</scope>
    <source>
        <strain evidence="2">cv. Punajuju</strain>
        <tissue evidence="1">Leaves</tissue>
    </source>
</reference>
<comment type="caution">
    <text evidence="1">The sequence shown here is derived from an EMBL/GenBank/DDBJ whole genome shotgun (WGS) entry which is preliminary data.</text>
</comment>
<proteinExistence type="predicted"/>
<accession>A0ACB9HAE1</accession>
<evidence type="ECO:0000313" key="2">
    <source>
        <dbReference type="Proteomes" id="UP001055811"/>
    </source>
</evidence>
<evidence type="ECO:0000313" key="1">
    <source>
        <dbReference type="EMBL" id="KAI3792418.1"/>
    </source>
</evidence>
<dbReference type="EMBL" id="CM042009">
    <property type="protein sequence ID" value="KAI3792418.1"/>
    <property type="molecule type" value="Genomic_DNA"/>
</dbReference>
<sequence>METINAAATAIASADNREPHSSSVQKRRWGSFWSISSCFGSQKRNKKIGHAVLVPEPGSSTTEAPIIEIRSQQSSIVLPFMAPPSSPASFLQSEPPSATQSPGGLLSFTAASSGMYSPSDPTNMFAVGPYAHERQLVSPPVFSTYTTEPSTAPFTPPPESVHLTTPSSPEVPFARFLGSANRNYDVDGKFTSSHHESQLFQLYPGSPIGQLISPSSVVSNSGTSSPFPDSCPPILWNPTGAKLWPRGWESQQESGTATPNSTVLDRQNSDVGPLTTFSNDDQHTVHHRVSFEITPEEVERRLTADVANGRDSCSDDVNRGHRSTITFGSVKEFNFDSADGGGGDSNTCAGEKVLGKETGSGPIKNWAFFPMIQPGVS</sequence>
<protein>
    <submittedName>
        <fullName evidence="1">Uncharacterized protein</fullName>
    </submittedName>
</protein>
<dbReference type="Proteomes" id="UP001055811">
    <property type="component" value="Linkage Group LG01"/>
</dbReference>
<organism evidence="1 2">
    <name type="scientific">Cichorium intybus</name>
    <name type="common">Chicory</name>
    <dbReference type="NCBI Taxonomy" id="13427"/>
    <lineage>
        <taxon>Eukaryota</taxon>
        <taxon>Viridiplantae</taxon>
        <taxon>Streptophyta</taxon>
        <taxon>Embryophyta</taxon>
        <taxon>Tracheophyta</taxon>
        <taxon>Spermatophyta</taxon>
        <taxon>Magnoliopsida</taxon>
        <taxon>eudicotyledons</taxon>
        <taxon>Gunneridae</taxon>
        <taxon>Pentapetalae</taxon>
        <taxon>asterids</taxon>
        <taxon>campanulids</taxon>
        <taxon>Asterales</taxon>
        <taxon>Asteraceae</taxon>
        <taxon>Cichorioideae</taxon>
        <taxon>Cichorieae</taxon>
        <taxon>Cichoriinae</taxon>
        <taxon>Cichorium</taxon>
    </lineage>
</organism>
<reference evidence="2" key="1">
    <citation type="journal article" date="2022" name="Mol. Ecol. Resour.">
        <title>The genomes of chicory, endive, great burdock and yacon provide insights into Asteraceae palaeo-polyploidization history and plant inulin production.</title>
        <authorList>
            <person name="Fan W."/>
            <person name="Wang S."/>
            <person name="Wang H."/>
            <person name="Wang A."/>
            <person name="Jiang F."/>
            <person name="Liu H."/>
            <person name="Zhao H."/>
            <person name="Xu D."/>
            <person name="Zhang Y."/>
        </authorList>
    </citation>
    <scope>NUCLEOTIDE SEQUENCE [LARGE SCALE GENOMIC DNA]</scope>
    <source>
        <strain evidence="2">cv. Punajuju</strain>
    </source>
</reference>
<name>A0ACB9HAE1_CICIN</name>
<keyword evidence="2" id="KW-1185">Reference proteome</keyword>